<dbReference type="Proteomes" id="UP001215598">
    <property type="component" value="Unassembled WGS sequence"/>
</dbReference>
<reference evidence="1" key="1">
    <citation type="submission" date="2023-03" db="EMBL/GenBank/DDBJ databases">
        <title>Massive genome expansion in bonnet fungi (Mycena s.s.) driven by repeated elements and novel gene families across ecological guilds.</title>
        <authorList>
            <consortium name="Lawrence Berkeley National Laboratory"/>
            <person name="Harder C.B."/>
            <person name="Miyauchi S."/>
            <person name="Viragh M."/>
            <person name="Kuo A."/>
            <person name="Thoen E."/>
            <person name="Andreopoulos B."/>
            <person name="Lu D."/>
            <person name="Skrede I."/>
            <person name="Drula E."/>
            <person name="Henrissat B."/>
            <person name="Morin E."/>
            <person name="Kohler A."/>
            <person name="Barry K."/>
            <person name="LaButti K."/>
            <person name="Morin E."/>
            <person name="Salamov A."/>
            <person name="Lipzen A."/>
            <person name="Mereny Z."/>
            <person name="Hegedus B."/>
            <person name="Baldrian P."/>
            <person name="Stursova M."/>
            <person name="Weitz H."/>
            <person name="Taylor A."/>
            <person name="Grigoriev I.V."/>
            <person name="Nagy L.G."/>
            <person name="Martin F."/>
            <person name="Kauserud H."/>
        </authorList>
    </citation>
    <scope>NUCLEOTIDE SEQUENCE</scope>
    <source>
        <strain evidence="1">CBHHK182m</strain>
    </source>
</reference>
<dbReference type="EMBL" id="JARKIB010000037">
    <property type="protein sequence ID" value="KAJ7760386.1"/>
    <property type="molecule type" value="Genomic_DNA"/>
</dbReference>
<accession>A0AAD7JBF4</accession>
<dbReference type="AlphaFoldDB" id="A0AAD7JBF4"/>
<comment type="caution">
    <text evidence="1">The sequence shown here is derived from an EMBL/GenBank/DDBJ whole genome shotgun (WGS) entry which is preliminary data.</text>
</comment>
<gene>
    <name evidence="1" type="ORF">B0H16DRAFT_570341</name>
</gene>
<name>A0AAD7JBF4_9AGAR</name>
<protein>
    <submittedName>
        <fullName evidence="1">Uncharacterized protein</fullName>
    </submittedName>
</protein>
<organism evidence="1 2">
    <name type="scientific">Mycena metata</name>
    <dbReference type="NCBI Taxonomy" id="1033252"/>
    <lineage>
        <taxon>Eukaryota</taxon>
        <taxon>Fungi</taxon>
        <taxon>Dikarya</taxon>
        <taxon>Basidiomycota</taxon>
        <taxon>Agaricomycotina</taxon>
        <taxon>Agaricomycetes</taxon>
        <taxon>Agaricomycetidae</taxon>
        <taxon>Agaricales</taxon>
        <taxon>Marasmiineae</taxon>
        <taxon>Mycenaceae</taxon>
        <taxon>Mycena</taxon>
    </lineage>
</organism>
<evidence type="ECO:0000313" key="1">
    <source>
        <dbReference type="EMBL" id="KAJ7760386.1"/>
    </source>
</evidence>
<proteinExistence type="predicted"/>
<evidence type="ECO:0000313" key="2">
    <source>
        <dbReference type="Proteomes" id="UP001215598"/>
    </source>
</evidence>
<keyword evidence="2" id="KW-1185">Reference proteome</keyword>
<sequence length="272" mass="30492">MSVLEAWEDYRASSAQLRLLSNPWPLLDLFDNVAAAAKEVALDLEKLLDRLGGSLQDRYYLEARATLSELSSSYPSLEGLYDTHNQMFATLGAAFGIYALYMKAYHYALDPENTPPPNLRNPDPEVLLQSAKKEDRTLRAEIKQADACWVEIEQRLPQELQDKPSSESSWMLDAKALFLPWRGDSRVYTLRKDVPGVARKARRNLENLLAACEAAKSGLQRRIELGDAFGDDVCSALRAAQKLSPPLTKLLSSYEMDLVFATHQPMAEEVAI</sequence>